<evidence type="ECO:0000256" key="3">
    <source>
        <dbReference type="ARBA" id="ARBA00022692"/>
    </source>
</evidence>
<evidence type="ECO:0000256" key="2">
    <source>
        <dbReference type="ARBA" id="ARBA00007165"/>
    </source>
</evidence>
<evidence type="ECO:0000256" key="5">
    <source>
        <dbReference type="ARBA" id="ARBA00023136"/>
    </source>
</evidence>
<dbReference type="Proteomes" id="UP000594262">
    <property type="component" value="Unplaced"/>
</dbReference>
<dbReference type="PANTHER" id="PTHR23427">
    <property type="entry name" value="SURFEIT LOCUS PROTEIN"/>
    <property type="match status" value="1"/>
</dbReference>
<name>A0A7M5VF82_9CNID</name>
<comment type="caution">
    <text evidence="6">Lacks conserved residue(s) required for the propagation of feature annotation.</text>
</comment>
<keyword evidence="3 6" id="KW-0812">Transmembrane</keyword>
<comment type="function">
    <text evidence="6">Probably involved in the biogenesis of the COX complex.</text>
</comment>
<protein>
    <recommendedName>
        <fullName evidence="6">SURF1-like protein</fullName>
    </recommendedName>
</protein>
<dbReference type="RefSeq" id="XP_066933677.1">
    <property type="nucleotide sequence ID" value="XM_067077576.1"/>
</dbReference>
<dbReference type="InterPro" id="IPR002994">
    <property type="entry name" value="Surf1/Shy1"/>
</dbReference>
<dbReference type="PANTHER" id="PTHR23427:SF2">
    <property type="entry name" value="SURFEIT LOCUS PROTEIN 1"/>
    <property type="match status" value="1"/>
</dbReference>
<dbReference type="GO" id="GO:0033617">
    <property type="term" value="P:mitochondrial respiratory chain complex IV assembly"/>
    <property type="evidence" value="ECO:0007669"/>
    <property type="project" value="TreeGrafter"/>
</dbReference>
<keyword evidence="8" id="KW-1185">Reference proteome</keyword>
<dbReference type="AlphaFoldDB" id="A0A7M5VF82"/>
<proteinExistence type="inferred from homology"/>
<dbReference type="EnsemblMetazoa" id="CLYHEMT010707.1">
    <property type="protein sequence ID" value="CLYHEMP010707.1"/>
    <property type="gene ID" value="CLYHEMG010707"/>
</dbReference>
<dbReference type="Pfam" id="PF02104">
    <property type="entry name" value="SURF1"/>
    <property type="match status" value="1"/>
</dbReference>
<evidence type="ECO:0000256" key="6">
    <source>
        <dbReference type="RuleBase" id="RU363076"/>
    </source>
</evidence>
<dbReference type="CDD" id="cd06662">
    <property type="entry name" value="SURF1"/>
    <property type="match status" value="1"/>
</dbReference>
<dbReference type="GeneID" id="136821338"/>
<dbReference type="GO" id="GO:0005743">
    <property type="term" value="C:mitochondrial inner membrane"/>
    <property type="evidence" value="ECO:0007669"/>
    <property type="project" value="UniProtKB-SubCell"/>
</dbReference>
<comment type="similarity">
    <text evidence="2 6">Belongs to the SURF1 family.</text>
</comment>
<keyword evidence="4 6" id="KW-1133">Transmembrane helix</keyword>
<keyword evidence="6" id="KW-0999">Mitochondrion inner membrane</keyword>
<dbReference type="OrthoDB" id="10040024at2759"/>
<keyword evidence="6" id="KW-0496">Mitochondrion</keyword>
<keyword evidence="5 6" id="KW-0472">Membrane</keyword>
<comment type="subcellular location">
    <subcellularLocation>
        <location evidence="1">Membrane</location>
    </subcellularLocation>
    <subcellularLocation>
        <location evidence="6">Mitochondrion inner membrane</location>
        <topology evidence="6">Multi-pass membrane protein</topology>
    </subcellularLocation>
</comment>
<evidence type="ECO:0000256" key="4">
    <source>
        <dbReference type="ARBA" id="ARBA00022989"/>
    </source>
</evidence>
<accession>A0A7M5VF82</accession>
<dbReference type="PROSITE" id="PS50895">
    <property type="entry name" value="SURF1"/>
    <property type="match status" value="1"/>
</dbReference>
<organism evidence="7 8">
    <name type="scientific">Clytia hemisphaerica</name>
    <dbReference type="NCBI Taxonomy" id="252671"/>
    <lineage>
        <taxon>Eukaryota</taxon>
        <taxon>Metazoa</taxon>
        <taxon>Cnidaria</taxon>
        <taxon>Hydrozoa</taxon>
        <taxon>Hydroidolina</taxon>
        <taxon>Leptothecata</taxon>
        <taxon>Obeliida</taxon>
        <taxon>Clytiidae</taxon>
        <taxon>Clytia</taxon>
    </lineage>
</organism>
<evidence type="ECO:0000313" key="8">
    <source>
        <dbReference type="Proteomes" id="UP000594262"/>
    </source>
</evidence>
<dbReference type="InterPro" id="IPR045214">
    <property type="entry name" value="Surf1/Surf4"/>
</dbReference>
<reference evidence="7" key="1">
    <citation type="submission" date="2021-01" db="UniProtKB">
        <authorList>
            <consortium name="EnsemblMetazoa"/>
        </authorList>
    </citation>
    <scope>IDENTIFICATION</scope>
</reference>
<evidence type="ECO:0000313" key="7">
    <source>
        <dbReference type="EnsemblMetazoa" id="CLYHEMP010707.1"/>
    </source>
</evidence>
<sequence length="281" mass="32121">MNFIRRVVNNYQRAGPHLKRYLSSEHTQGEKSYTWLLVFPVATFGLGTWQVRRLEWKKGLINDMKERTHSPPSPYETRDMLIPGRTAQMEYKPVYVEGVFDHSKEILLGPRTRNDKTNRDPTGLIAHGKAEVGYHIVTPFVLDNGERILINRGWVDSKSKDQKTRPEGQITDHVRISGLVRKGEGRPQFSPAVKEGSLNWNYCDVYGFSNILNTLPLIIDADDKSTVPGGPIGGQTRVTLRNEHLNYVITWYALSAATLLMWFQLRKRPSAMFKGPKTKEI</sequence>
<evidence type="ECO:0000256" key="1">
    <source>
        <dbReference type="ARBA" id="ARBA00004370"/>
    </source>
</evidence>
<feature type="transmembrane region" description="Helical" evidence="6">
    <location>
        <begin position="245"/>
        <end position="265"/>
    </location>
</feature>